<dbReference type="RefSeq" id="WP_205134372.1">
    <property type="nucleotide sequence ID" value="NZ_JACSNT010000017.1"/>
</dbReference>
<proteinExistence type="predicted"/>
<sequence>MKERVMYWCGEGENCSRAILRAAAEKYGFPYTGELENCCAAVSTGFGIGTFCSGLIACIMVLGMLFDPEEAKAKRLALLMTFKEKYGSLDCGALSGDRADCIALMGEMGSILEDCIGTVQETAD</sequence>
<dbReference type="InterPro" id="IPR010181">
    <property type="entry name" value="CGCAxxGCC_motif"/>
</dbReference>
<keyword evidence="3" id="KW-1185">Reference proteome</keyword>
<dbReference type="Proteomes" id="UP000729290">
    <property type="component" value="Unassembled WGS sequence"/>
</dbReference>
<organism evidence="2 3">
    <name type="scientific">Anaerotignum lactatifermentans</name>
    <dbReference type="NCBI Taxonomy" id="160404"/>
    <lineage>
        <taxon>Bacteria</taxon>
        <taxon>Bacillati</taxon>
        <taxon>Bacillota</taxon>
        <taxon>Clostridia</taxon>
        <taxon>Lachnospirales</taxon>
        <taxon>Anaerotignaceae</taxon>
        <taxon>Anaerotignum</taxon>
    </lineage>
</organism>
<keyword evidence="1" id="KW-0472">Membrane</keyword>
<keyword evidence="1" id="KW-0812">Transmembrane</keyword>
<evidence type="ECO:0000313" key="3">
    <source>
        <dbReference type="Proteomes" id="UP000729290"/>
    </source>
</evidence>
<protein>
    <submittedName>
        <fullName evidence="2">C_GCAxxG_C_C family protein</fullName>
    </submittedName>
</protein>
<evidence type="ECO:0000313" key="2">
    <source>
        <dbReference type="EMBL" id="MBM6878691.1"/>
    </source>
</evidence>
<keyword evidence="1" id="KW-1133">Transmembrane helix</keyword>
<gene>
    <name evidence="2" type="ORF">H9X83_11050</name>
</gene>
<accession>A0ABS2GB25</accession>
<name>A0ABS2GB25_9FIRM</name>
<reference evidence="2 3" key="1">
    <citation type="journal article" date="2021" name="Sci. Rep.">
        <title>The distribution of antibiotic resistance genes in chicken gut microbiota commensals.</title>
        <authorList>
            <person name="Juricova H."/>
            <person name="Matiasovicova J."/>
            <person name="Kubasova T."/>
            <person name="Cejkova D."/>
            <person name="Rychlik I."/>
        </authorList>
    </citation>
    <scope>NUCLEOTIDE SEQUENCE [LARGE SCALE GENOMIC DNA]</scope>
    <source>
        <strain evidence="2 3">An431b</strain>
    </source>
</reference>
<dbReference type="EMBL" id="JACSNV010000019">
    <property type="protein sequence ID" value="MBM6878691.1"/>
    <property type="molecule type" value="Genomic_DNA"/>
</dbReference>
<comment type="caution">
    <text evidence="2">The sequence shown here is derived from an EMBL/GenBank/DDBJ whole genome shotgun (WGS) entry which is preliminary data.</text>
</comment>
<evidence type="ECO:0000256" key="1">
    <source>
        <dbReference type="SAM" id="Phobius"/>
    </source>
</evidence>
<feature type="transmembrane region" description="Helical" evidence="1">
    <location>
        <begin position="40"/>
        <end position="66"/>
    </location>
</feature>
<dbReference type="Pfam" id="PF09719">
    <property type="entry name" value="C_GCAxxG_C_C"/>
    <property type="match status" value="1"/>
</dbReference>